<organism evidence="2 3">
    <name type="scientific">Christiangramia sediminis</name>
    <dbReference type="NCBI Taxonomy" id="2881336"/>
    <lineage>
        <taxon>Bacteria</taxon>
        <taxon>Pseudomonadati</taxon>
        <taxon>Bacteroidota</taxon>
        <taxon>Flavobacteriia</taxon>
        <taxon>Flavobacteriales</taxon>
        <taxon>Flavobacteriaceae</taxon>
        <taxon>Christiangramia</taxon>
    </lineage>
</organism>
<name>A0A9X1LHI7_9FLAO</name>
<dbReference type="Proteomes" id="UP001139414">
    <property type="component" value="Unassembled WGS sequence"/>
</dbReference>
<reference evidence="2" key="1">
    <citation type="submission" date="2021-10" db="EMBL/GenBank/DDBJ databases">
        <title>Gramella sp. ASW11-100T, isolated from marine sediment.</title>
        <authorList>
            <person name="Xia C."/>
        </authorList>
    </citation>
    <scope>NUCLEOTIDE SEQUENCE</scope>
    <source>
        <strain evidence="2">ASW11-100</strain>
    </source>
</reference>
<evidence type="ECO:0008006" key="4">
    <source>
        <dbReference type="Google" id="ProtNLM"/>
    </source>
</evidence>
<evidence type="ECO:0000313" key="2">
    <source>
        <dbReference type="EMBL" id="MCB7480430.1"/>
    </source>
</evidence>
<evidence type="ECO:0000313" key="3">
    <source>
        <dbReference type="Proteomes" id="UP001139414"/>
    </source>
</evidence>
<keyword evidence="3" id="KW-1185">Reference proteome</keyword>
<dbReference type="RefSeq" id="WP_229338365.1">
    <property type="nucleotide sequence ID" value="NZ_JAJBZG010000001.1"/>
</dbReference>
<gene>
    <name evidence="2" type="ORF">LGQ90_04055</name>
</gene>
<proteinExistence type="predicted"/>
<dbReference type="EMBL" id="JAJBZG010000001">
    <property type="protein sequence ID" value="MCB7480430.1"/>
    <property type="molecule type" value="Genomic_DNA"/>
</dbReference>
<comment type="caution">
    <text evidence="2">The sequence shown here is derived from an EMBL/GenBank/DDBJ whole genome shotgun (WGS) entry which is preliminary data.</text>
</comment>
<dbReference type="Gene3D" id="2.60.40.1930">
    <property type="match status" value="1"/>
</dbReference>
<evidence type="ECO:0000256" key="1">
    <source>
        <dbReference type="SAM" id="SignalP"/>
    </source>
</evidence>
<accession>A0A9X1LHI7</accession>
<dbReference type="AlphaFoldDB" id="A0A9X1LHI7"/>
<feature type="signal peptide" evidence="1">
    <location>
        <begin position="1"/>
        <end position="20"/>
    </location>
</feature>
<feature type="chain" id="PRO_5040759970" description="TonB-dependent receptor plug domain-containing protein" evidence="1">
    <location>
        <begin position="21"/>
        <end position="592"/>
    </location>
</feature>
<sequence>MNKKLFLGIIIINIAFFSNAQVAVEKKESDIELLNLIPVESIYMHTNSTMFLVGEYLYYSIYNLKKQENSLSDLSKVAFVELIDSAGKSVFEQSIKIKNGRGTGDYFIPTNVPSGNYKLIAYTSWMRNNTNNPYFSQNIVIINPYQSSQDQILAESKKDSISESIVYSGIVDKADDTSRMLSLTLNKPSYSTREKVEMNLLNTENSEIYYSVSVRKINTVDQPDNVTAISYSEKLTKSDLETNFRNTDSIFLPDLRGHILKGQIIPISDSSELDLADTKVALSIPGEQFFLRIANTDSNGNFYFNIDQSFTSDLAKIQVLDSNLEDYKVGINRNNSVDYDMSSFDDFRIDSSMKSMIEERSVHNQIENAFYTKKPDTIKTVDMSNLFNGIKTLEYDLDDYTRFKTVKETFIEVLEYARLRRNPEGKYELGVLGYKPYENFDGTPLLIIDGLLVQDPTDFVESYDSRKIDKIKIIRDQYFLGSKSYKGVIMIETFEKDYIEYYNPEYVKEIKLKSIETPKNYFKQTYDKASKDYEDIPDFRYQLLWEPHKYMNESSETLSFYTSDVTRTFEILIQGFSEDIQPISIRKTFTVK</sequence>
<protein>
    <recommendedName>
        <fullName evidence="4">TonB-dependent receptor plug domain-containing protein</fullName>
    </recommendedName>
</protein>
<keyword evidence="1" id="KW-0732">Signal</keyword>